<reference evidence="1 2" key="1">
    <citation type="submission" date="2021-06" db="EMBL/GenBank/DDBJ databases">
        <title>Caerostris extrusa draft genome.</title>
        <authorList>
            <person name="Kono N."/>
            <person name="Arakawa K."/>
        </authorList>
    </citation>
    <scope>NUCLEOTIDE SEQUENCE [LARGE SCALE GENOMIC DNA]</scope>
</reference>
<sequence length="98" mass="10993">MLDVLSDTNASLPSTLCNGAIHSLMVSERALRKPKIERRSCLSNKWELVNDVSSTCFQHSESVDFLRIPDSLAIAFILSRLSLLSPLRTFAYFLAESF</sequence>
<gene>
    <name evidence="1" type="ORF">CEXT_177791</name>
</gene>
<comment type="caution">
    <text evidence="1">The sequence shown here is derived from an EMBL/GenBank/DDBJ whole genome shotgun (WGS) entry which is preliminary data.</text>
</comment>
<proteinExistence type="predicted"/>
<organism evidence="1 2">
    <name type="scientific">Caerostris extrusa</name>
    <name type="common">Bark spider</name>
    <name type="synonym">Caerostris bankana</name>
    <dbReference type="NCBI Taxonomy" id="172846"/>
    <lineage>
        <taxon>Eukaryota</taxon>
        <taxon>Metazoa</taxon>
        <taxon>Ecdysozoa</taxon>
        <taxon>Arthropoda</taxon>
        <taxon>Chelicerata</taxon>
        <taxon>Arachnida</taxon>
        <taxon>Araneae</taxon>
        <taxon>Araneomorphae</taxon>
        <taxon>Entelegynae</taxon>
        <taxon>Araneoidea</taxon>
        <taxon>Araneidae</taxon>
        <taxon>Caerostris</taxon>
    </lineage>
</organism>
<accession>A0AAV4T9G7</accession>
<evidence type="ECO:0000313" key="1">
    <source>
        <dbReference type="EMBL" id="GIY43313.1"/>
    </source>
</evidence>
<dbReference type="AlphaFoldDB" id="A0AAV4T9G7"/>
<dbReference type="EMBL" id="BPLR01010959">
    <property type="protein sequence ID" value="GIY43313.1"/>
    <property type="molecule type" value="Genomic_DNA"/>
</dbReference>
<dbReference type="Proteomes" id="UP001054945">
    <property type="component" value="Unassembled WGS sequence"/>
</dbReference>
<keyword evidence="2" id="KW-1185">Reference proteome</keyword>
<name>A0AAV4T9G7_CAEEX</name>
<evidence type="ECO:0000313" key="2">
    <source>
        <dbReference type="Proteomes" id="UP001054945"/>
    </source>
</evidence>
<protein>
    <submittedName>
        <fullName evidence="1">Uncharacterized protein</fullName>
    </submittedName>
</protein>